<organism evidence="2 3">
    <name type="scientific">Murinocardiopsis flavida</name>
    <dbReference type="NCBI Taxonomy" id="645275"/>
    <lineage>
        <taxon>Bacteria</taxon>
        <taxon>Bacillati</taxon>
        <taxon>Actinomycetota</taxon>
        <taxon>Actinomycetes</taxon>
        <taxon>Streptosporangiales</taxon>
        <taxon>Nocardiopsidaceae</taxon>
        <taxon>Murinocardiopsis</taxon>
    </lineage>
</organism>
<dbReference type="EMBL" id="PYGA01000018">
    <property type="protein sequence ID" value="PSK92303.1"/>
    <property type="molecule type" value="Genomic_DNA"/>
</dbReference>
<feature type="transmembrane region" description="Helical" evidence="1">
    <location>
        <begin position="37"/>
        <end position="58"/>
    </location>
</feature>
<proteinExistence type="predicted"/>
<keyword evidence="1" id="KW-0812">Transmembrane</keyword>
<dbReference type="RefSeq" id="WP_106585311.1">
    <property type="nucleotide sequence ID" value="NZ_PYGA01000018.1"/>
</dbReference>
<sequence>MKVWILLIIGVLLVLMGATWGLQGIGVLPGSVMSGVTLWAVVGPIVAIGGVALIVWGLRSRRS</sequence>
<accession>A0A2P8D515</accession>
<gene>
    <name evidence="2" type="ORF">CLV63_11862</name>
</gene>
<dbReference type="AlphaFoldDB" id="A0A2P8D515"/>
<evidence type="ECO:0000256" key="1">
    <source>
        <dbReference type="SAM" id="Phobius"/>
    </source>
</evidence>
<evidence type="ECO:0000313" key="3">
    <source>
        <dbReference type="Proteomes" id="UP000240542"/>
    </source>
</evidence>
<keyword evidence="1" id="KW-1133">Transmembrane helix</keyword>
<dbReference type="Proteomes" id="UP000240542">
    <property type="component" value="Unassembled WGS sequence"/>
</dbReference>
<name>A0A2P8D515_9ACTN</name>
<comment type="caution">
    <text evidence="2">The sequence shown here is derived from an EMBL/GenBank/DDBJ whole genome shotgun (WGS) entry which is preliminary data.</text>
</comment>
<keyword evidence="3" id="KW-1185">Reference proteome</keyword>
<reference evidence="2 3" key="1">
    <citation type="submission" date="2018-03" db="EMBL/GenBank/DDBJ databases">
        <title>Genomic Encyclopedia of Archaeal and Bacterial Type Strains, Phase II (KMG-II): from individual species to whole genera.</title>
        <authorList>
            <person name="Goeker M."/>
        </authorList>
    </citation>
    <scope>NUCLEOTIDE SEQUENCE [LARGE SCALE GENOMIC DNA]</scope>
    <source>
        <strain evidence="2 3">DSM 45312</strain>
    </source>
</reference>
<keyword evidence="1" id="KW-0472">Membrane</keyword>
<evidence type="ECO:0000313" key="2">
    <source>
        <dbReference type="EMBL" id="PSK92303.1"/>
    </source>
</evidence>
<protein>
    <submittedName>
        <fullName evidence="2">Uncharacterized protein</fullName>
    </submittedName>
</protein>